<protein>
    <submittedName>
        <fullName evidence="5">Putative N6-adenine-specific DNA methylase</fullName>
    </submittedName>
</protein>
<keyword evidence="1 5" id="KW-0489">Methyltransferase</keyword>
<evidence type="ECO:0000256" key="3">
    <source>
        <dbReference type="PROSITE-ProRule" id="PRU00529"/>
    </source>
</evidence>
<dbReference type="Pfam" id="PF01170">
    <property type="entry name" value="UPF0020"/>
    <property type="match status" value="1"/>
</dbReference>
<organism evidence="5 6">
    <name type="scientific">Geothermobacter ehrlichii</name>
    <dbReference type="NCBI Taxonomy" id="213224"/>
    <lineage>
        <taxon>Bacteria</taxon>
        <taxon>Pseudomonadati</taxon>
        <taxon>Thermodesulfobacteriota</taxon>
        <taxon>Desulfuromonadia</taxon>
        <taxon>Desulfuromonadales</taxon>
        <taxon>Geothermobacteraceae</taxon>
        <taxon>Geothermobacter</taxon>
    </lineage>
</organism>
<evidence type="ECO:0000313" key="6">
    <source>
        <dbReference type="Proteomes" id="UP000324159"/>
    </source>
</evidence>
<comment type="caution">
    <text evidence="5">The sequence shown here is derived from an EMBL/GenBank/DDBJ whole genome shotgun (WGS) entry which is preliminary data.</text>
</comment>
<dbReference type="Pfam" id="PF02926">
    <property type="entry name" value="THUMP"/>
    <property type="match status" value="1"/>
</dbReference>
<dbReference type="GO" id="GO:0008990">
    <property type="term" value="F:rRNA (guanine-N2-)-methyltransferase activity"/>
    <property type="evidence" value="ECO:0007669"/>
    <property type="project" value="TreeGrafter"/>
</dbReference>
<accession>A0A5D3WHY9</accession>
<dbReference type="PANTHER" id="PTHR47313:SF1">
    <property type="entry name" value="RIBOSOMAL RNA LARGE SUBUNIT METHYLTRANSFERASE K_L"/>
    <property type="match status" value="1"/>
</dbReference>
<feature type="domain" description="THUMP" evidence="4">
    <location>
        <begin position="47"/>
        <end position="153"/>
    </location>
</feature>
<dbReference type="InterPro" id="IPR054170">
    <property type="entry name" value="RlmL_1st"/>
</dbReference>
<dbReference type="Proteomes" id="UP000324159">
    <property type="component" value="Unassembled WGS sequence"/>
</dbReference>
<keyword evidence="2" id="KW-0808">Transferase</keyword>
<dbReference type="Gene3D" id="3.30.2130.30">
    <property type="match status" value="1"/>
</dbReference>
<dbReference type="AlphaFoldDB" id="A0A5D3WHY9"/>
<evidence type="ECO:0000256" key="2">
    <source>
        <dbReference type="ARBA" id="ARBA00022679"/>
    </source>
</evidence>
<evidence type="ECO:0000256" key="1">
    <source>
        <dbReference type="ARBA" id="ARBA00022603"/>
    </source>
</evidence>
<evidence type="ECO:0000259" key="4">
    <source>
        <dbReference type="PROSITE" id="PS51165"/>
    </source>
</evidence>
<dbReference type="PANTHER" id="PTHR47313">
    <property type="entry name" value="RIBOSOMAL RNA LARGE SUBUNIT METHYLTRANSFERASE K/L"/>
    <property type="match status" value="1"/>
</dbReference>
<reference evidence="5 6" key="1">
    <citation type="submission" date="2019-07" db="EMBL/GenBank/DDBJ databases">
        <title>Genomic Encyclopedia of Type Strains, Phase IV (KMG-IV): sequencing the most valuable type-strain genomes for metagenomic binning, comparative biology and taxonomic classification.</title>
        <authorList>
            <person name="Goeker M."/>
        </authorList>
    </citation>
    <scope>NUCLEOTIDE SEQUENCE [LARGE SCALE GENOMIC DNA]</scope>
    <source>
        <strain evidence="5 6">SS015</strain>
    </source>
</reference>
<dbReference type="PROSITE" id="PS00092">
    <property type="entry name" value="N6_MTASE"/>
    <property type="match status" value="1"/>
</dbReference>
<evidence type="ECO:0000313" key="5">
    <source>
        <dbReference type="EMBL" id="TYO97087.1"/>
    </source>
</evidence>
<dbReference type="CDD" id="cd11715">
    <property type="entry name" value="THUMP_AdoMetMT"/>
    <property type="match status" value="1"/>
</dbReference>
<dbReference type="GO" id="GO:0070043">
    <property type="term" value="F:rRNA (guanine-N7-)-methyltransferase activity"/>
    <property type="evidence" value="ECO:0007669"/>
    <property type="project" value="TreeGrafter"/>
</dbReference>
<proteinExistence type="predicted"/>
<dbReference type="EMBL" id="VNIB01000011">
    <property type="protein sequence ID" value="TYO97087.1"/>
    <property type="molecule type" value="Genomic_DNA"/>
</dbReference>
<dbReference type="RefSeq" id="WP_187426760.1">
    <property type="nucleotide sequence ID" value="NZ_VNIB01000011.1"/>
</dbReference>
<dbReference type="InterPro" id="IPR004114">
    <property type="entry name" value="THUMP_dom"/>
</dbReference>
<dbReference type="PROSITE" id="PS51165">
    <property type="entry name" value="THUMP"/>
    <property type="match status" value="1"/>
</dbReference>
<keyword evidence="3" id="KW-0694">RNA-binding</keyword>
<keyword evidence="6" id="KW-1185">Reference proteome</keyword>
<dbReference type="InterPro" id="IPR000241">
    <property type="entry name" value="RlmKL-like_Mtase"/>
</dbReference>
<name>A0A5D3WHY9_9BACT</name>
<sequence>MKNRTVEQYAVVPPGFEPVCAAELAALGITGIRQEKGGVRWQGGLRELYLANLWLRTASRVLVRFAELTVRDFPTLFRRAARLSWGEFVRPGQRVAFRVTSRRSRLMHTGRISETLALALRHALGDPPDNPELPEQQVVVRLHQDRMLLSIDSSGEHLHRRGYRRLQGKAPLRENLAAGMLLLAGWNGETPLVDPFCGAGTLPIEAALIAGRIPPGQMRTFAFMHWPGYRAGLWKLLLDEARRHRRPLPAALIVAGDSDAAVLDLARQNAETAGVGEAIAWSRNDFAAIGLPECPGLVVANPPYGERLGDDAEVRRLYRRLGECCQRQWRDWNKAILTPNPAWLGDWARGRPHLPLRNGGLAVWLVRDAVFAN</sequence>
<dbReference type="InterPro" id="IPR029063">
    <property type="entry name" value="SAM-dependent_MTases_sf"/>
</dbReference>
<dbReference type="Pfam" id="PF22020">
    <property type="entry name" value="RlmL_1st"/>
    <property type="match status" value="1"/>
</dbReference>
<dbReference type="SUPFAM" id="SSF53335">
    <property type="entry name" value="S-adenosyl-L-methionine-dependent methyltransferases"/>
    <property type="match status" value="1"/>
</dbReference>
<gene>
    <name evidence="5" type="ORF">EDC39_11116</name>
</gene>
<dbReference type="Gene3D" id="3.40.50.150">
    <property type="entry name" value="Vaccinia Virus protein VP39"/>
    <property type="match status" value="1"/>
</dbReference>
<dbReference type="GO" id="GO:0003723">
    <property type="term" value="F:RNA binding"/>
    <property type="evidence" value="ECO:0007669"/>
    <property type="project" value="UniProtKB-UniRule"/>
</dbReference>
<dbReference type="InterPro" id="IPR002052">
    <property type="entry name" value="DNA_methylase_N6_adenine_CS"/>
</dbReference>